<name>A0ABW8LTE0_9ACTN</name>
<evidence type="ECO:0000256" key="1">
    <source>
        <dbReference type="SAM" id="MobiDB-lite"/>
    </source>
</evidence>
<evidence type="ECO:0000313" key="2">
    <source>
        <dbReference type="EMBL" id="MFK4269150.1"/>
    </source>
</evidence>
<dbReference type="EMBL" id="JBJDQH010000010">
    <property type="protein sequence ID" value="MFK4269150.1"/>
    <property type="molecule type" value="Genomic_DNA"/>
</dbReference>
<gene>
    <name evidence="2" type="ORF">ACI2L5_30040</name>
</gene>
<feature type="region of interest" description="Disordered" evidence="1">
    <location>
        <begin position="87"/>
        <end position="137"/>
    </location>
</feature>
<sequence length="188" mass="21099">MFDKSFYDLAFGVDPGGARKDAHFISATLDEVKRELASELSQGINLYLLCWYGAHLTLDVYQQGELTESIDLHPFITISVEGHPDITFTGPGEPVGYDFRGDKGDTEDDEDDEDEDFEDEDDEEEEDEEDNLADRMFADDLDDSVKVSVDWDRIPVPSLIGEVAGPDDEAVLLTGDHLAEYGYQDFEE</sequence>
<comment type="caution">
    <text evidence="2">The sequence shown here is derived from an EMBL/GenBank/DDBJ whole genome shotgun (WGS) entry which is preliminary data.</text>
</comment>
<dbReference type="RefSeq" id="WP_404747542.1">
    <property type="nucleotide sequence ID" value="NZ_JBJDQH010000010.1"/>
</dbReference>
<evidence type="ECO:0000313" key="3">
    <source>
        <dbReference type="Proteomes" id="UP001620295"/>
    </source>
</evidence>
<accession>A0ABW8LTE0</accession>
<feature type="compositionally biased region" description="Acidic residues" evidence="1">
    <location>
        <begin position="105"/>
        <end position="131"/>
    </location>
</feature>
<protein>
    <submittedName>
        <fullName evidence="2">Uncharacterized protein</fullName>
    </submittedName>
</protein>
<organism evidence="2 3">
    <name type="scientific">Streptomyces milbemycinicus</name>
    <dbReference type="NCBI Taxonomy" id="476552"/>
    <lineage>
        <taxon>Bacteria</taxon>
        <taxon>Bacillati</taxon>
        <taxon>Actinomycetota</taxon>
        <taxon>Actinomycetes</taxon>
        <taxon>Kitasatosporales</taxon>
        <taxon>Streptomycetaceae</taxon>
        <taxon>Streptomyces</taxon>
    </lineage>
</organism>
<proteinExistence type="predicted"/>
<reference evidence="2 3" key="1">
    <citation type="submission" date="2024-11" db="EMBL/GenBank/DDBJ databases">
        <title>The Natural Products Discovery Center: Release of the First 8490 Sequenced Strains for Exploring Actinobacteria Biosynthetic Diversity.</title>
        <authorList>
            <person name="Kalkreuter E."/>
            <person name="Kautsar S.A."/>
            <person name="Yang D."/>
            <person name="Bader C.D."/>
            <person name="Teijaro C.N."/>
            <person name="Fluegel L."/>
            <person name="Davis C.M."/>
            <person name="Simpson J.R."/>
            <person name="Lauterbach L."/>
            <person name="Steele A.D."/>
            <person name="Gui C."/>
            <person name="Meng S."/>
            <person name="Li G."/>
            <person name="Viehrig K."/>
            <person name="Ye F."/>
            <person name="Su P."/>
            <person name="Kiefer A.F."/>
            <person name="Nichols A."/>
            <person name="Cepeda A.J."/>
            <person name="Yan W."/>
            <person name="Fan B."/>
            <person name="Jiang Y."/>
            <person name="Adhikari A."/>
            <person name="Zheng C.-J."/>
            <person name="Schuster L."/>
            <person name="Cowan T.M."/>
            <person name="Smanski M.J."/>
            <person name="Chevrette M.G."/>
            <person name="De Carvalho L.P.S."/>
            <person name="Shen B."/>
        </authorList>
    </citation>
    <scope>NUCLEOTIDE SEQUENCE [LARGE SCALE GENOMIC DNA]</scope>
    <source>
        <strain evidence="2 3">NPDC020863</strain>
    </source>
</reference>
<dbReference type="Proteomes" id="UP001620295">
    <property type="component" value="Unassembled WGS sequence"/>
</dbReference>
<keyword evidence="3" id="KW-1185">Reference proteome</keyword>